<feature type="region of interest" description="Disordered" evidence="1">
    <location>
        <begin position="1"/>
        <end position="69"/>
    </location>
</feature>
<protein>
    <submittedName>
        <fullName evidence="2">Uncharacterized protein</fullName>
    </submittedName>
</protein>
<feature type="compositionally biased region" description="Polar residues" evidence="1">
    <location>
        <begin position="1"/>
        <end position="17"/>
    </location>
</feature>
<dbReference type="AlphaFoldDB" id="A0A4Z1I7L9"/>
<comment type="caution">
    <text evidence="2">The sequence shown here is derived from an EMBL/GenBank/DDBJ whole genome shotgun (WGS) entry which is preliminary data.</text>
</comment>
<proteinExistence type="predicted"/>
<name>A0A4Z1I7L9_9HELO</name>
<accession>A0A4Z1I7L9</accession>
<organism evidence="2 3">
    <name type="scientific">Botryotinia convoluta</name>
    <dbReference type="NCBI Taxonomy" id="54673"/>
    <lineage>
        <taxon>Eukaryota</taxon>
        <taxon>Fungi</taxon>
        <taxon>Dikarya</taxon>
        <taxon>Ascomycota</taxon>
        <taxon>Pezizomycotina</taxon>
        <taxon>Leotiomycetes</taxon>
        <taxon>Helotiales</taxon>
        <taxon>Sclerotiniaceae</taxon>
        <taxon>Botryotinia</taxon>
    </lineage>
</organism>
<dbReference type="EMBL" id="PQXN01000067">
    <property type="protein sequence ID" value="TGO57315.1"/>
    <property type="molecule type" value="Genomic_DNA"/>
</dbReference>
<evidence type="ECO:0000313" key="3">
    <source>
        <dbReference type="Proteomes" id="UP000297527"/>
    </source>
</evidence>
<dbReference type="OrthoDB" id="3540466at2759"/>
<dbReference type="Proteomes" id="UP000297527">
    <property type="component" value="Unassembled WGS sequence"/>
</dbReference>
<feature type="compositionally biased region" description="Low complexity" evidence="1">
    <location>
        <begin position="48"/>
        <end position="69"/>
    </location>
</feature>
<evidence type="ECO:0000313" key="2">
    <source>
        <dbReference type="EMBL" id="TGO57315.1"/>
    </source>
</evidence>
<reference evidence="2 3" key="1">
    <citation type="submission" date="2017-12" db="EMBL/GenBank/DDBJ databases">
        <title>Comparative genomics of Botrytis spp.</title>
        <authorList>
            <person name="Valero-Jimenez C.A."/>
            <person name="Tapia P."/>
            <person name="Veloso J."/>
            <person name="Silva-Moreno E."/>
            <person name="Staats M."/>
            <person name="Valdes J.H."/>
            <person name="Van Kan J.A.L."/>
        </authorList>
    </citation>
    <scope>NUCLEOTIDE SEQUENCE [LARGE SCALE GENOMIC DNA]</scope>
    <source>
        <strain evidence="2 3">MUCL11595</strain>
    </source>
</reference>
<sequence length="69" mass="7259">MLPAISLQTSPNQQKDTSGLPVVSGSRKLPSMPPSSTSVQCQAQVPTQFPMGQQTPQAQQSAATSNQFT</sequence>
<feature type="compositionally biased region" description="Polar residues" evidence="1">
    <location>
        <begin position="34"/>
        <end position="47"/>
    </location>
</feature>
<gene>
    <name evidence="2" type="ORF">BCON_0067g00370</name>
</gene>
<evidence type="ECO:0000256" key="1">
    <source>
        <dbReference type="SAM" id="MobiDB-lite"/>
    </source>
</evidence>
<keyword evidence="3" id="KW-1185">Reference proteome</keyword>